<proteinExistence type="predicted"/>
<organism evidence="2 3">
    <name type="scientific">Paraburkholderia megapolitana</name>
    <dbReference type="NCBI Taxonomy" id="420953"/>
    <lineage>
        <taxon>Bacteria</taxon>
        <taxon>Pseudomonadati</taxon>
        <taxon>Pseudomonadota</taxon>
        <taxon>Betaproteobacteria</taxon>
        <taxon>Burkholderiales</taxon>
        <taxon>Burkholderiaceae</taxon>
        <taxon>Paraburkholderia</taxon>
    </lineage>
</organism>
<gene>
    <name evidence="2" type="ORF">SAMN05192543_101483</name>
</gene>
<evidence type="ECO:0000313" key="2">
    <source>
        <dbReference type="EMBL" id="SFH89393.1"/>
    </source>
</evidence>
<dbReference type="EMBL" id="FOQU01000001">
    <property type="protein sequence ID" value="SFH89393.1"/>
    <property type="molecule type" value="Genomic_DNA"/>
</dbReference>
<dbReference type="RefSeq" id="WP_091006931.1">
    <property type="nucleotide sequence ID" value="NZ_CP041743.1"/>
</dbReference>
<name>A0A1I3DRV5_9BURK</name>
<accession>A0A1I3DRV5</accession>
<evidence type="ECO:0000313" key="3">
    <source>
        <dbReference type="Proteomes" id="UP000199548"/>
    </source>
</evidence>
<dbReference type="InterPro" id="IPR008258">
    <property type="entry name" value="Transglycosylase_SLT_dom_1"/>
</dbReference>
<evidence type="ECO:0000259" key="1">
    <source>
        <dbReference type="Pfam" id="PF01464"/>
    </source>
</evidence>
<protein>
    <submittedName>
        <fullName evidence="2">Type IV secretion system protein VirB1</fullName>
    </submittedName>
</protein>
<keyword evidence="3" id="KW-1185">Reference proteome</keyword>
<dbReference type="AlphaFoldDB" id="A0A1I3DRV5"/>
<dbReference type="CDD" id="cd16892">
    <property type="entry name" value="LT_VirB1-like"/>
    <property type="match status" value="1"/>
</dbReference>
<sequence length="278" mass="29385">MRRAAGRLRWLQRLTLLLLAGCLVAGSVTQGARARETSPRGGFLLLAHDCAPNVDPYTLSALVRTESGFNPFAIGVVGAHLERQPASLAEALATVRELEAHGFSYSVGLAQVNNRNFGKYGENAATLFEPCRNLHAGAAILAECFARSSHAPIDQQTALRAALSCYYSGNFTTGFLAGYVRKVVTNARLDALQGAIQPIPVIRDSAAPQGTKLVTPAAAANPADSAPLSSNAARPFARPVSDLRHVAPSCHAHPLVTVCHGLSAAQIRSLCVRCLDAR</sequence>
<dbReference type="SUPFAM" id="SSF53955">
    <property type="entry name" value="Lysozyme-like"/>
    <property type="match status" value="1"/>
</dbReference>
<dbReference type="InterPro" id="IPR023346">
    <property type="entry name" value="Lysozyme-like_dom_sf"/>
</dbReference>
<dbReference type="OrthoDB" id="8565485at2"/>
<feature type="domain" description="Transglycosylase SLT" evidence="1">
    <location>
        <begin position="49"/>
        <end position="172"/>
    </location>
</feature>
<dbReference type="Gene3D" id="1.10.530.10">
    <property type="match status" value="1"/>
</dbReference>
<reference evidence="2 3" key="1">
    <citation type="submission" date="2016-10" db="EMBL/GenBank/DDBJ databases">
        <authorList>
            <person name="de Groot N.N."/>
        </authorList>
    </citation>
    <scope>NUCLEOTIDE SEQUENCE [LARGE SCALE GENOMIC DNA]</scope>
    <source>
        <strain evidence="2 3">LMG 23650</strain>
    </source>
</reference>
<dbReference type="Pfam" id="PF01464">
    <property type="entry name" value="SLT"/>
    <property type="match status" value="1"/>
</dbReference>
<dbReference type="STRING" id="420953.SAMN05192543_101483"/>
<dbReference type="Proteomes" id="UP000199548">
    <property type="component" value="Unassembled WGS sequence"/>
</dbReference>